<reference evidence="2 3" key="1">
    <citation type="journal article" date="2007" name="Nature">
        <title>The medaka draft genome and insights into vertebrate genome evolution.</title>
        <authorList>
            <person name="Kasahara M."/>
            <person name="Naruse K."/>
            <person name="Sasaki S."/>
            <person name="Nakatani Y."/>
            <person name="Qu W."/>
            <person name="Ahsan B."/>
            <person name="Yamada T."/>
            <person name="Nagayasu Y."/>
            <person name="Doi K."/>
            <person name="Kasai Y."/>
            <person name="Jindo T."/>
            <person name="Kobayashi D."/>
            <person name="Shimada A."/>
            <person name="Toyoda A."/>
            <person name="Kuroki Y."/>
            <person name="Fujiyama A."/>
            <person name="Sasaki T."/>
            <person name="Shimizu A."/>
            <person name="Asakawa S."/>
            <person name="Shimizu N."/>
            <person name="Hashimoto S."/>
            <person name="Yang J."/>
            <person name="Lee Y."/>
            <person name="Matsushima K."/>
            <person name="Sugano S."/>
            <person name="Sakaizumi M."/>
            <person name="Narita T."/>
            <person name="Ohishi K."/>
            <person name="Haga S."/>
            <person name="Ohta F."/>
            <person name="Nomoto H."/>
            <person name="Nogata K."/>
            <person name="Morishita T."/>
            <person name="Endo T."/>
            <person name="Shin-I T."/>
            <person name="Takeda H."/>
            <person name="Morishita S."/>
            <person name="Kohara Y."/>
        </authorList>
    </citation>
    <scope>NUCLEOTIDE SEQUENCE [LARGE SCALE GENOMIC DNA]</scope>
    <source>
        <strain evidence="2 3">Hd-rR</strain>
    </source>
</reference>
<protein>
    <submittedName>
        <fullName evidence="2">Uncharacterized protein</fullName>
    </submittedName>
</protein>
<reference evidence="2" key="3">
    <citation type="submission" date="2025-09" db="UniProtKB">
        <authorList>
            <consortium name="Ensembl"/>
        </authorList>
    </citation>
    <scope>IDENTIFICATION</scope>
    <source>
        <strain evidence="2">Hd-rR</strain>
    </source>
</reference>
<feature type="compositionally biased region" description="Polar residues" evidence="1">
    <location>
        <begin position="227"/>
        <end position="240"/>
    </location>
</feature>
<organism evidence="2 3">
    <name type="scientific">Oryzias latipes</name>
    <name type="common">Japanese rice fish</name>
    <name type="synonym">Japanese killifish</name>
    <dbReference type="NCBI Taxonomy" id="8090"/>
    <lineage>
        <taxon>Eukaryota</taxon>
        <taxon>Metazoa</taxon>
        <taxon>Chordata</taxon>
        <taxon>Craniata</taxon>
        <taxon>Vertebrata</taxon>
        <taxon>Euteleostomi</taxon>
        <taxon>Actinopterygii</taxon>
        <taxon>Neopterygii</taxon>
        <taxon>Teleostei</taxon>
        <taxon>Neoteleostei</taxon>
        <taxon>Acanthomorphata</taxon>
        <taxon>Ovalentaria</taxon>
        <taxon>Atherinomorphae</taxon>
        <taxon>Beloniformes</taxon>
        <taxon>Adrianichthyidae</taxon>
        <taxon>Oryziinae</taxon>
        <taxon>Oryzias</taxon>
    </lineage>
</organism>
<dbReference type="Bgee" id="ENSORLG00000027252">
    <property type="expression patterns" value="Expressed in gastrula and 13 other cell types or tissues"/>
</dbReference>
<dbReference type="InParanoid" id="A0A3B3IG82"/>
<accession>A0A3B3IG82</accession>
<dbReference type="Proteomes" id="UP000001038">
    <property type="component" value="Chromosome 9"/>
</dbReference>
<dbReference type="AlphaFoldDB" id="A0A3B3IG82"/>
<proteinExistence type="predicted"/>
<dbReference type="SUPFAM" id="SSF141571">
    <property type="entry name" value="Pentapeptide repeat-like"/>
    <property type="match status" value="1"/>
</dbReference>
<feature type="region of interest" description="Disordered" evidence="1">
    <location>
        <begin position="261"/>
        <end position="296"/>
    </location>
</feature>
<evidence type="ECO:0000256" key="1">
    <source>
        <dbReference type="SAM" id="MobiDB-lite"/>
    </source>
</evidence>
<feature type="region of interest" description="Disordered" evidence="1">
    <location>
        <begin position="212"/>
        <end position="240"/>
    </location>
</feature>
<dbReference type="Ensembl" id="ENSORLT00000033252.1">
    <property type="protein sequence ID" value="ENSORLP00000042916.1"/>
    <property type="gene ID" value="ENSORLG00000027252.1"/>
</dbReference>
<reference evidence="2" key="2">
    <citation type="submission" date="2025-08" db="UniProtKB">
        <authorList>
            <consortium name="Ensembl"/>
        </authorList>
    </citation>
    <scope>IDENTIFICATION</scope>
    <source>
        <strain evidence="2">Hd-rR</strain>
    </source>
</reference>
<evidence type="ECO:0000313" key="2">
    <source>
        <dbReference type="Ensembl" id="ENSORLP00000042916.1"/>
    </source>
</evidence>
<name>A0A3B3IG82_ORYLA</name>
<evidence type="ECO:0000313" key="3">
    <source>
        <dbReference type="Proteomes" id="UP000001038"/>
    </source>
</evidence>
<feature type="compositionally biased region" description="Basic and acidic residues" evidence="1">
    <location>
        <begin position="269"/>
        <end position="280"/>
    </location>
</feature>
<sequence length="296" mass="33469">CRLTPVRARSCPLTPVRARSCRLTPVRARSCRLTPVRARSCRLTPVRARSCPLTPVRARSCPLTPVRARSCRLTPVRARSCRLTPVRARSCRLTPVRARSCPLTPVRARSCPLTPVPARSCPLTPVRARSCRLTPWCHSFVSRPFIHGVHSRHSAMKPGWGSSPCAFLFGSAVLSRPFFSRKQQEKDAMEPGRRGALYMLKTRPSLWTERKMLPDSRSSSFKRRPTCSANRTSQNTQTSARSLWRLALQVGSLERRTGRFRNRHTWNTGEKEREMKKGEDLNEVVSFRAPSTQGGK</sequence>
<keyword evidence="3" id="KW-1185">Reference proteome</keyword>
<dbReference type="GeneTree" id="ENSGT01080000259476"/>
<dbReference type="Gene3D" id="2.160.20.80">
    <property type="entry name" value="E3 ubiquitin-protein ligase SopA"/>
    <property type="match status" value="1"/>
</dbReference>